<protein>
    <submittedName>
        <fullName evidence="5">Cell wall integrity and stress response component 2-like</fullName>
    </submittedName>
</protein>
<feature type="chain" id="PRO_5046690945" evidence="3">
    <location>
        <begin position="24"/>
        <end position="224"/>
    </location>
</feature>
<accession>A0ABM0SEM5</accession>
<keyword evidence="2" id="KW-0472">Membrane</keyword>
<keyword evidence="2" id="KW-0812">Transmembrane</keyword>
<feature type="compositionally biased region" description="Polar residues" evidence="1">
    <location>
        <begin position="62"/>
        <end position="96"/>
    </location>
</feature>
<feature type="region of interest" description="Disordered" evidence="1">
    <location>
        <begin position="43"/>
        <end position="114"/>
    </location>
</feature>
<evidence type="ECO:0000313" key="5">
    <source>
        <dbReference type="RefSeq" id="XP_008591316.1"/>
    </source>
</evidence>
<feature type="region of interest" description="Disordered" evidence="1">
    <location>
        <begin position="135"/>
        <end position="159"/>
    </location>
</feature>
<feature type="compositionally biased region" description="Low complexity" evidence="1">
    <location>
        <begin position="97"/>
        <end position="114"/>
    </location>
</feature>
<feature type="compositionally biased region" description="Polar residues" evidence="1">
    <location>
        <begin position="135"/>
        <end position="149"/>
    </location>
</feature>
<reference evidence="5" key="1">
    <citation type="submission" date="2025-08" db="UniProtKB">
        <authorList>
            <consortium name="RefSeq"/>
        </authorList>
    </citation>
    <scope>IDENTIFICATION</scope>
</reference>
<keyword evidence="4" id="KW-1185">Reference proteome</keyword>
<feature type="transmembrane region" description="Helical" evidence="2">
    <location>
        <begin position="166"/>
        <end position="186"/>
    </location>
</feature>
<sequence length="224" mass="23403">MAGTQLPPLLLLALGLLVKPFDANKQFALATSTVVMTSLSLSSSVTEDSTSIPPATSTSISGETTDTSSLPSSEADSTTQLSSTDPGMITTTPQLGTVTYTSSHSPSSELTSISHSTHAGSTSFTLHWNLSSLSPGTEPSVRTDQTSGRSGQGYIGASESHRNPGVVVAVCLLVSILVIGSVVMAVRCCHKDESKFKNLDKVSLGTINEGPSFYWSRSPHQLLE</sequence>
<feature type="signal peptide" evidence="3">
    <location>
        <begin position="1"/>
        <end position="23"/>
    </location>
</feature>
<evidence type="ECO:0000256" key="2">
    <source>
        <dbReference type="SAM" id="Phobius"/>
    </source>
</evidence>
<evidence type="ECO:0000313" key="4">
    <source>
        <dbReference type="Proteomes" id="UP000694923"/>
    </source>
</evidence>
<dbReference type="GeneID" id="103608695"/>
<evidence type="ECO:0000256" key="3">
    <source>
        <dbReference type="SAM" id="SignalP"/>
    </source>
</evidence>
<evidence type="ECO:0000256" key="1">
    <source>
        <dbReference type="SAM" id="MobiDB-lite"/>
    </source>
</evidence>
<dbReference type="RefSeq" id="XP_008591316.1">
    <property type="nucleotide sequence ID" value="XM_008593094.1"/>
</dbReference>
<name>A0ABM0SEM5_GALVR</name>
<organism evidence="4 5">
    <name type="scientific">Galeopterus variegatus</name>
    <name type="common">Malayan flying lemur</name>
    <name type="synonym">Cynocephalus variegatus</name>
    <dbReference type="NCBI Taxonomy" id="482537"/>
    <lineage>
        <taxon>Eukaryota</taxon>
        <taxon>Metazoa</taxon>
        <taxon>Chordata</taxon>
        <taxon>Craniata</taxon>
        <taxon>Vertebrata</taxon>
        <taxon>Euteleostomi</taxon>
        <taxon>Mammalia</taxon>
        <taxon>Eutheria</taxon>
        <taxon>Euarchontoglires</taxon>
        <taxon>Dermoptera</taxon>
        <taxon>Cynocephalidae</taxon>
        <taxon>Galeopterus</taxon>
    </lineage>
</organism>
<keyword evidence="2" id="KW-1133">Transmembrane helix</keyword>
<keyword evidence="3" id="KW-0732">Signal</keyword>
<dbReference type="Proteomes" id="UP000694923">
    <property type="component" value="Unplaced"/>
</dbReference>
<gene>
    <name evidence="5" type="primary">LOC103608695</name>
</gene>
<proteinExistence type="predicted"/>
<feature type="compositionally biased region" description="Low complexity" evidence="1">
    <location>
        <begin position="43"/>
        <end position="61"/>
    </location>
</feature>